<dbReference type="InterPro" id="IPR007138">
    <property type="entry name" value="ABM_dom"/>
</dbReference>
<proteinExistence type="predicted"/>
<dbReference type="RefSeq" id="WP_059149785.1">
    <property type="nucleotide sequence ID" value="NZ_KQ130452.1"/>
</dbReference>
<sequence>MRIIVAGWLRFAGDEKTCAEIIVGGADHIAAAREEAGCTAYNWAVDPLEPGQMHVYEEWDSEEALLQHFADPPYADMRSHLERYELTGFHVQIYTAAGIEPVYAEDGWPRKEIFGVTLAGA</sequence>
<dbReference type="SUPFAM" id="SSF54909">
    <property type="entry name" value="Dimeric alpha+beta barrel"/>
    <property type="match status" value="1"/>
</dbReference>
<dbReference type="Gene3D" id="3.30.70.100">
    <property type="match status" value="1"/>
</dbReference>
<dbReference type="PROSITE" id="PS51725">
    <property type="entry name" value="ABM"/>
    <property type="match status" value="1"/>
</dbReference>
<gene>
    <name evidence="2" type="ORF">V474_01430</name>
</gene>
<reference evidence="2 3" key="1">
    <citation type="journal article" date="2015" name="G3 (Bethesda)">
        <title>Insights into Ongoing Evolution of the Hexachlorocyclohexane Catabolic Pathway from Comparative Genomics of Ten Sphingomonadaceae Strains.</title>
        <authorList>
            <person name="Pearce S.L."/>
            <person name="Oakeshott J.G."/>
            <person name="Pandey G."/>
        </authorList>
    </citation>
    <scope>NUCLEOTIDE SEQUENCE [LARGE SCALE GENOMIC DNA]</scope>
    <source>
        <strain evidence="2 3">LL02</strain>
    </source>
</reference>
<dbReference type="GO" id="GO:0004497">
    <property type="term" value="F:monooxygenase activity"/>
    <property type="evidence" value="ECO:0007669"/>
    <property type="project" value="UniProtKB-KW"/>
</dbReference>
<feature type="domain" description="ABM" evidence="1">
    <location>
        <begin position="3"/>
        <end position="94"/>
    </location>
</feature>
<dbReference type="Proteomes" id="UP000052268">
    <property type="component" value="Unassembled WGS sequence"/>
</dbReference>
<dbReference type="AlphaFoldDB" id="A0A0J7Y956"/>
<evidence type="ECO:0000313" key="2">
    <source>
        <dbReference type="EMBL" id="KMS60371.1"/>
    </source>
</evidence>
<organism evidence="2 3">
    <name type="scientific">Novosphingobium barchaimii LL02</name>
    <dbReference type="NCBI Taxonomy" id="1114963"/>
    <lineage>
        <taxon>Bacteria</taxon>
        <taxon>Pseudomonadati</taxon>
        <taxon>Pseudomonadota</taxon>
        <taxon>Alphaproteobacteria</taxon>
        <taxon>Sphingomonadales</taxon>
        <taxon>Sphingomonadaceae</taxon>
        <taxon>Novosphingobium</taxon>
    </lineage>
</organism>
<dbReference type="OrthoDB" id="287932at2"/>
<dbReference type="Pfam" id="PF03992">
    <property type="entry name" value="ABM"/>
    <property type="match status" value="1"/>
</dbReference>
<comment type="caution">
    <text evidence="2">The sequence shown here is derived from an EMBL/GenBank/DDBJ whole genome shotgun (WGS) entry which is preliminary data.</text>
</comment>
<keyword evidence="2" id="KW-0503">Monooxygenase</keyword>
<protein>
    <submittedName>
        <fullName evidence="2">Antibiotic biosynthesis monooxygenase</fullName>
    </submittedName>
</protein>
<keyword evidence="2" id="KW-0560">Oxidoreductase</keyword>
<name>A0A0J7Y956_9SPHN</name>
<dbReference type="EMBL" id="JACU01000001">
    <property type="protein sequence ID" value="KMS60371.1"/>
    <property type="molecule type" value="Genomic_DNA"/>
</dbReference>
<evidence type="ECO:0000259" key="1">
    <source>
        <dbReference type="PROSITE" id="PS51725"/>
    </source>
</evidence>
<accession>A0A0J7Y956</accession>
<dbReference type="InterPro" id="IPR011008">
    <property type="entry name" value="Dimeric_a/b-barrel"/>
</dbReference>
<dbReference type="PATRIC" id="fig|1114963.3.peg.284"/>
<keyword evidence="3" id="KW-1185">Reference proteome</keyword>
<evidence type="ECO:0000313" key="3">
    <source>
        <dbReference type="Proteomes" id="UP000052268"/>
    </source>
</evidence>